<evidence type="ECO:0000256" key="4">
    <source>
        <dbReference type="ARBA" id="ARBA00022801"/>
    </source>
</evidence>
<evidence type="ECO:0000256" key="5">
    <source>
        <dbReference type="ARBA" id="ARBA00023180"/>
    </source>
</evidence>
<dbReference type="Proteomes" id="UP001583177">
    <property type="component" value="Unassembled WGS sequence"/>
</dbReference>
<evidence type="ECO:0000256" key="2">
    <source>
        <dbReference type="ARBA" id="ARBA00022670"/>
    </source>
</evidence>
<reference evidence="7 8" key="1">
    <citation type="journal article" date="2024" name="IMA Fungus">
        <title>IMA Genome - F19 : A genome assembly and annotation guide to empower mycologists, including annotated draft genome sequences of Ceratocystis pirilliformis, Diaporthe australafricana, Fusarium ophioides, Paecilomyces lecythidis, and Sporothrix stenoceras.</title>
        <authorList>
            <person name="Aylward J."/>
            <person name="Wilson A.M."/>
            <person name="Visagie C.M."/>
            <person name="Spraker J."/>
            <person name="Barnes I."/>
            <person name="Buitendag C."/>
            <person name="Ceriani C."/>
            <person name="Del Mar Angel L."/>
            <person name="du Plessis D."/>
            <person name="Fuchs T."/>
            <person name="Gasser K."/>
            <person name="Kramer D."/>
            <person name="Li W."/>
            <person name="Munsamy K."/>
            <person name="Piso A."/>
            <person name="Price J.L."/>
            <person name="Sonnekus B."/>
            <person name="Thomas C."/>
            <person name="van der Nest A."/>
            <person name="van Dijk A."/>
            <person name="van Heerden A."/>
            <person name="van Vuuren N."/>
            <person name="Yilmaz N."/>
            <person name="Duong T.A."/>
            <person name="van der Merwe N.A."/>
            <person name="Wingfield M.J."/>
            <person name="Wingfield B.D."/>
        </authorList>
    </citation>
    <scope>NUCLEOTIDE SEQUENCE [LARGE SCALE GENOMIC DNA]</scope>
    <source>
        <strain evidence="7 8">CMW 18300</strain>
    </source>
</reference>
<evidence type="ECO:0000313" key="7">
    <source>
        <dbReference type="EMBL" id="KAL1859640.1"/>
    </source>
</evidence>
<comment type="caution">
    <text evidence="7">The sequence shown here is derived from an EMBL/GenBank/DDBJ whole genome shotgun (WGS) entry which is preliminary data.</text>
</comment>
<dbReference type="SUPFAM" id="SSF53474">
    <property type="entry name" value="alpha/beta-Hydrolases"/>
    <property type="match status" value="1"/>
</dbReference>
<sequence>MLSFASLSFLATAVSAAVGGPRRFIDAEREVSLLAANAEAAASYPAYNLSIPIDHFHNDSQYEPHSDGTFNNRYWFDASHYKPGGPVILFVAGEASGDYRFPLLEKGIVYQLASAHGGIGVILEHRYYGTSFPFEDIAIEDARFLTTEQSLADAAYFAQNVVFPGLESENLTSSGAPWIVYGVSYSGGQSAFIRKLYPDVFWGGISSSGVTEAIIDYWRYFEPVRQYGPADCIWTQQFITDVVDKIFIDSKNETLKGQFKLLFNYATTAGDQNFVNNLYGGLYSWQSRNWDPAIGSGTFSSWCRVITSSKLQYSSSAANNATAKSILEATGYGGNDTLTLRLLNYAGNVRGSSLTDAGPVEDDSASASASISSTSAVAVPAEQFDSWGYQTCTEWGYWVTGSGFDSSLGKPLISRILDVAYENSYCEAEFNITSPPNITAINKWGGFDISYPRLALINGLADPWREATPAADAAGPRESTVSEPWIVIDNPPEDVWDGVRGAGHHWEANGVFPNETKPQQPPKAIAETQADIVEFVGAWIEEWKSAKGS</sequence>
<dbReference type="EMBL" id="JAWRVE010000097">
    <property type="protein sequence ID" value="KAL1859640.1"/>
    <property type="molecule type" value="Genomic_DNA"/>
</dbReference>
<name>A0ABR3WDU8_9PEZI</name>
<evidence type="ECO:0008006" key="9">
    <source>
        <dbReference type="Google" id="ProtNLM"/>
    </source>
</evidence>
<dbReference type="PANTHER" id="PTHR11010:SF117">
    <property type="entry name" value="SERINE PROTEASE 16"/>
    <property type="match status" value="1"/>
</dbReference>
<keyword evidence="2" id="KW-0645">Protease</keyword>
<keyword evidence="5" id="KW-0325">Glycoprotein</keyword>
<accession>A0ABR3WDU8</accession>
<evidence type="ECO:0000256" key="3">
    <source>
        <dbReference type="ARBA" id="ARBA00022729"/>
    </source>
</evidence>
<comment type="similarity">
    <text evidence="1">Belongs to the peptidase S28 family.</text>
</comment>
<feature type="signal peptide" evidence="6">
    <location>
        <begin position="1"/>
        <end position="16"/>
    </location>
</feature>
<gene>
    <name evidence="7" type="ORF">Daus18300_009505</name>
</gene>
<dbReference type="InterPro" id="IPR008758">
    <property type="entry name" value="Peptidase_S28"/>
</dbReference>
<dbReference type="InterPro" id="IPR029058">
    <property type="entry name" value="AB_hydrolase_fold"/>
</dbReference>
<keyword evidence="4" id="KW-0378">Hydrolase</keyword>
<evidence type="ECO:0000256" key="6">
    <source>
        <dbReference type="SAM" id="SignalP"/>
    </source>
</evidence>
<dbReference type="PANTHER" id="PTHR11010">
    <property type="entry name" value="PROTEASE S28 PRO-X CARBOXYPEPTIDASE-RELATED"/>
    <property type="match status" value="1"/>
</dbReference>
<dbReference type="Gene3D" id="3.40.50.1820">
    <property type="entry name" value="alpha/beta hydrolase"/>
    <property type="match status" value="2"/>
</dbReference>
<keyword evidence="3 6" id="KW-0732">Signal</keyword>
<organism evidence="7 8">
    <name type="scientific">Diaporthe australafricana</name>
    <dbReference type="NCBI Taxonomy" id="127596"/>
    <lineage>
        <taxon>Eukaryota</taxon>
        <taxon>Fungi</taxon>
        <taxon>Dikarya</taxon>
        <taxon>Ascomycota</taxon>
        <taxon>Pezizomycotina</taxon>
        <taxon>Sordariomycetes</taxon>
        <taxon>Sordariomycetidae</taxon>
        <taxon>Diaporthales</taxon>
        <taxon>Diaporthaceae</taxon>
        <taxon>Diaporthe</taxon>
    </lineage>
</organism>
<proteinExistence type="inferred from homology"/>
<protein>
    <recommendedName>
        <fullName evidence="9">Extracelular serine carboxypeptidase</fullName>
    </recommendedName>
</protein>
<evidence type="ECO:0000256" key="1">
    <source>
        <dbReference type="ARBA" id="ARBA00011079"/>
    </source>
</evidence>
<keyword evidence="8" id="KW-1185">Reference proteome</keyword>
<dbReference type="Pfam" id="PF05577">
    <property type="entry name" value="Peptidase_S28"/>
    <property type="match status" value="1"/>
</dbReference>
<feature type="chain" id="PRO_5047327549" description="Extracelular serine carboxypeptidase" evidence="6">
    <location>
        <begin position="17"/>
        <end position="549"/>
    </location>
</feature>
<evidence type="ECO:0000313" key="8">
    <source>
        <dbReference type="Proteomes" id="UP001583177"/>
    </source>
</evidence>